<dbReference type="Gene3D" id="1.10.260.40">
    <property type="entry name" value="lambda repressor-like DNA-binding domains"/>
    <property type="match status" value="1"/>
</dbReference>
<dbReference type="Proteomes" id="UP001549167">
    <property type="component" value="Unassembled WGS sequence"/>
</dbReference>
<dbReference type="RefSeq" id="WP_354219867.1">
    <property type="nucleotide sequence ID" value="NZ_JBEPMX010000006.1"/>
</dbReference>
<name>A0ABV2KUP1_9BACI</name>
<evidence type="ECO:0000313" key="2">
    <source>
        <dbReference type="EMBL" id="MET3683285.1"/>
    </source>
</evidence>
<dbReference type="InterPro" id="IPR001387">
    <property type="entry name" value="Cro/C1-type_HTH"/>
</dbReference>
<evidence type="ECO:0000313" key="3">
    <source>
        <dbReference type="Proteomes" id="UP001549167"/>
    </source>
</evidence>
<comment type="caution">
    <text evidence="2">The sequence shown here is derived from an EMBL/GenBank/DDBJ whole genome shotgun (WGS) entry which is preliminary data.</text>
</comment>
<reference evidence="2 3" key="1">
    <citation type="submission" date="2024-06" db="EMBL/GenBank/DDBJ databases">
        <title>Genomic Encyclopedia of Type Strains, Phase IV (KMG-IV): sequencing the most valuable type-strain genomes for metagenomic binning, comparative biology and taxonomic classification.</title>
        <authorList>
            <person name="Goeker M."/>
        </authorList>
    </citation>
    <scope>NUCLEOTIDE SEQUENCE [LARGE SCALE GENOMIC DNA]</scope>
    <source>
        <strain evidence="2 3">DSM 23520</strain>
    </source>
</reference>
<feature type="domain" description="HTH cro/C1-type" evidence="1">
    <location>
        <begin position="6"/>
        <end position="60"/>
    </location>
</feature>
<dbReference type="EMBL" id="JBEPMX010000006">
    <property type="protein sequence ID" value="MET3683285.1"/>
    <property type="molecule type" value="Genomic_DNA"/>
</dbReference>
<dbReference type="CDD" id="cd00093">
    <property type="entry name" value="HTH_XRE"/>
    <property type="match status" value="1"/>
</dbReference>
<dbReference type="Pfam" id="PF01381">
    <property type="entry name" value="HTH_3"/>
    <property type="match status" value="1"/>
</dbReference>
<evidence type="ECO:0000259" key="1">
    <source>
        <dbReference type="PROSITE" id="PS50943"/>
    </source>
</evidence>
<keyword evidence="3" id="KW-1185">Reference proteome</keyword>
<sequence>MKRDWLIEKRRSLGFTQEYVAKHAYIDRAYYSQLENGKRNPSPAVAFNISNVLELDPYLFFTYHRNVSSDAPYDGEIADAFSHIQEGQILYLHHHEEQYLQHAMTFVRTSLDRGDWCVMVMSHKTIEAIRVRLATMYNHDVLNAYVSFYTPDTLTAEAIDAIEVTSAQKRLWLAADTITTTQLERFQAIQHQSNGMVSVRAYYALDLTGNKTIVLIRRNPYLMTDYEFVHSPLYHFSESFISYE</sequence>
<accession>A0ABV2KUP1</accession>
<dbReference type="PROSITE" id="PS50943">
    <property type="entry name" value="HTH_CROC1"/>
    <property type="match status" value="1"/>
</dbReference>
<dbReference type="InterPro" id="IPR010982">
    <property type="entry name" value="Lambda_DNA-bd_dom_sf"/>
</dbReference>
<proteinExistence type="predicted"/>
<dbReference type="SUPFAM" id="SSF47413">
    <property type="entry name" value="lambda repressor-like DNA-binding domains"/>
    <property type="match status" value="1"/>
</dbReference>
<organism evidence="2 3">
    <name type="scientific">Alkalibacillus flavidus</name>
    <dbReference type="NCBI Taxonomy" id="546021"/>
    <lineage>
        <taxon>Bacteria</taxon>
        <taxon>Bacillati</taxon>
        <taxon>Bacillota</taxon>
        <taxon>Bacilli</taxon>
        <taxon>Bacillales</taxon>
        <taxon>Bacillaceae</taxon>
        <taxon>Alkalibacillus</taxon>
    </lineage>
</organism>
<dbReference type="SMART" id="SM00530">
    <property type="entry name" value="HTH_XRE"/>
    <property type="match status" value="1"/>
</dbReference>
<protein>
    <submittedName>
        <fullName evidence="2">Transcriptional regulator with XRE-family HTH domain</fullName>
    </submittedName>
</protein>
<gene>
    <name evidence="2" type="ORF">ABID56_001380</name>
</gene>